<dbReference type="Gene3D" id="3.80.10.10">
    <property type="entry name" value="Ribonuclease Inhibitor"/>
    <property type="match status" value="1"/>
</dbReference>
<organism evidence="4 5">
    <name type="scientific">Rotaria sordida</name>
    <dbReference type="NCBI Taxonomy" id="392033"/>
    <lineage>
        <taxon>Eukaryota</taxon>
        <taxon>Metazoa</taxon>
        <taxon>Spiralia</taxon>
        <taxon>Gnathifera</taxon>
        <taxon>Rotifera</taxon>
        <taxon>Eurotatoria</taxon>
        <taxon>Bdelloidea</taxon>
        <taxon>Philodinida</taxon>
        <taxon>Philodinidae</taxon>
        <taxon>Rotaria</taxon>
    </lineage>
</organism>
<dbReference type="GO" id="GO:0005524">
    <property type="term" value="F:ATP binding"/>
    <property type="evidence" value="ECO:0007669"/>
    <property type="project" value="InterPro"/>
</dbReference>
<feature type="non-terminal residue" evidence="4">
    <location>
        <position position="1"/>
    </location>
</feature>
<dbReference type="PANTHER" id="PTHR24416">
    <property type="entry name" value="TYROSINE-PROTEIN KINASE RECEPTOR"/>
    <property type="match status" value="1"/>
</dbReference>
<accession>A0A819Y8Q0</accession>
<protein>
    <recommendedName>
        <fullName evidence="3">Protein kinase domain-containing protein</fullName>
    </recommendedName>
</protein>
<dbReference type="InterPro" id="IPR001245">
    <property type="entry name" value="Ser-Thr/Tyr_kinase_cat_dom"/>
</dbReference>
<gene>
    <name evidence="4" type="ORF">FNK824_LOCUS33920</name>
</gene>
<dbReference type="Proteomes" id="UP000663874">
    <property type="component" value="Unassembled WGS sequence"/>
</dbReference>
<evidence type="ECO:0000313" key="4">
    <source>
        <dbReference type="EMBL" id="CAF4155623.1"/>
    </source>
</evidence>
<dbReference type="GO" id="GO:0043235">
    <property type="term" value="C:receptor complex"/>
    <property type="evidence" value="ECO:0007669"/>
    <property type="project" value="TreeGrafter"/>
</dbReference>
<keyword evidence="1" id="KW-0433">Leucine-rich repeat</keyword>
<dbReference type="SUPFAM" id="SSF52047">
    <property type="entry name" value="RNI-like"/>
    <property type="match status" value="1"/>
</dbReference>
<dbReference type="EMBL" id="CAJOBE010012819">
    <property type="protein sequence ID" value="CAF4155623.1"/>
    <property type="molecule type" value="Genomic_DNA"/>
</dbReference>
<evidence type="ECO:0000259" key="3">
    <source>
        <dbReference type="PROSITE" id="PS50011"/>
    </source>
</evidence>
<dbReference type="Pfam" id="PF13516">
    <property type="entry name" value="LRR_6"/>
    <property type="match status" value="1"/>
</dbReference>
<dbReference type="InterPro" id="IPR001611">
    <property type="entry name" value="Leu-rich_rpt"/>
</dbReference>
<dbReference type="InterPro" id="IPR032675">
    <property type="entry name" value="LRR_dom_sf"/>
</dbReference>
<dbReference type="AlphaFoldDB" id="A0A819Y8Q0"/>
<dbReference type="PROSITE" id="PS00109">
    <property type="entry name" value="PROTEIN_KINASE_TYR"/>
    <property type="match status" value="1"/>
</dbReference>
<dbReference type="PROSITE" id="PS50011">
    <property type="entry name" value="PROTEIN_KINASE_DOM"/>
    <property type="match status" value="1"/>
</dbReference>
<evidence type="ECO:0000313" key="5">
    <source>
        <dbReference type="Proteomes" id="UP000663874"/>
    </source>
</evidence>
<sequence>MVEPTPQDSIMLLQEYAPEGSLHDLLDDQPRVPDELILIEMFSQISDAMNYLAHNRVIHGDLACRNILVFRFNKYKPVDNLVKLTDFGLTRHSSIYVSVNNESTVNDCIPLRYASPELIQHNERSEKSDIFSMGVTMWEAFSKATIPWSNIETDREICQRVTSGETLSKPITCSDETWTVILTTMSLNAQERPTFSQLRRSLTRLQYQLENSIRSHVELMDKFQQVLQVDMNQVVVGIAVEQTLVTLSGLNIDQTGATFRRIPNTHVTVFRLRIPDDNDLKTFTEYYGERFKNLIIQYVREPTTEWTLTTLNLSYNRIGDVGAKYMADVLQNNTTLVKLMLGNQHKENSIGDSGIQYLANA</sequence>
<dbReference type="InterPro" id="IPR000719">
    <property type="entry name" value="Prot_kinase_dom"/>
</dbReference>
<reference evidence="4" key="1">
    <citation type="submission" date="2021-02" db="EMBL/GenBank/DDBJ databases">
        <authorList>
            <person name="Nowell W R."/>
        </authorList>
    </citation>
    <scope>NUCLEOTIDE SEQUENCE</scope>
</reference>
<dbReference type="GO" id="GO:0007169">
    <property type="term" value="P:cell surface receptor protein tyrosine kinase signaling pathway"/>
    <property type="evidence" value="ECO:0007669"/>
    <property type="project" value="TreeGrafter"/>
</dbReference>
<dbReference type="InterPro" id="IPR011009">
    <property type="entry name" value="Kinase-like_dom_sf"/>
</dbReference>
<dbReference type="InterPro" id="IPR008266">
    <property type="entry name" value="Tyr_kinase_AS"/>
</dbReference>
<dbReference type="GO" id="GO:0005886">
    <property type="term" value="C:plasma membrane"/>
    <property type="evidence" value="ECO:0007669"/>
    <property type="project" value="TreeGrafter"/>
</dbReference>
<proteinExistence type="predicted"/>
<evidence type="ECO:0000256" key="2">
    <source>
        <dbReference type="ARBA" id="ARBA00022737"/>
    </source>
</evidence>
<dbReference type="Gene3D" id="1.10.510.10">
    <property type="entry name" value="Transferase(Phosphotransferase) domain 1"/>
    <property type="match status" value="1"/>
</dbReference>
<dbReference type="Pfam" id="PF07714">
    <property type="entry name" value="PK_Tyr_Ser-Thr"/>
    <property type="match status" value="1"/>
</dbReference>
<dbReference type="InterPro" id="IPR050122">
    <property type="entry name" value="RTK"/>
</dbReference>
<comment type="caution">
    <text evidence="4">The sequence shown here is derived from an EMBL/GenBank/DDBJ whole genome shotgun (WGS) entry which is preliminary data.</text>
</comment>
<dbReference type="SUPFAM" id="SSF56112">
    <property type="entry name" value="Protein kinase-like (PK-like)"/>
    <property type="match status" value="1"/>
</dbReference>
<feature type="domain" description="Protein kinase" evidence="3">
    <location>
        <begin position="1"/>
        <end position="205"/>
    </location>
</feature>
<dbReference type="PANTHER" id="PTHR24416:SF611">
    <property type="entry name" value="TYROSINE-PROTEIN KINASE TRANSMEMBRANE RECEPTOR ROR"/>
    <property type="match status" value="1"/>
</dbReference>
<dbReference type="GO" id="GO:0004714">
    <property type="term" value="F:transmembrane receptor protein tyrosine kinase activity"/>
    <property type="evidence" value="ECO:0007669"/>
    <property type="project" value="TreeGrafter"/>
</dbReference>
<dbReference type="PRINTS" id="PR00109">
    <property type="entry name" value="TYRKINASE"/>
</dbReference>
<name>A0A819Y8Q0_9BILA</name>
<evidence type="ECO:0000256" key="1">
    <source>
        <dbReference type="ARBA" id="ARBA00022614"/>
    </source>
</evidence>
<keyword evidence="2" id="KW-0677">Repeat</keyword>